<proteinExistence type="predicted"/>
<organism evidence="1">
    <name type="scientific">Arundo donax</name>
    <name type="common">Giant reed</name>
    <name type="synonym">Donax arundinaceus</name>
    <dbReference type="NCBI Taxonomy" id="35708"/>
    <lineage>
        <taxon>Eukaryota</taxon>
        <taxon>Viridiplantae</taxon>
        <taxon>Streptophyta</taxon>
        <taxon>Embryophyta</taxon>
        <taxon>Tracheophyta</taxon>
        <taxon>Spermatophyta</taxon>
        <taxon>Magnoliopsida</taxon>
        <taxon>Liliopsida</taxon>
        <taxon>Poales</taxon>
        <taxon>Poaceae</taxon>
        <taxon>PACMAD clade</taxon>
        <taxon>Arundinoideae</taxon>
        <taxon>Arundineae</taxon>
        <taxon>Arundo</taxon>
    </lineage>
</organism>
<reference evidence="1" key="1">
    <citation type="submission" date="2014-09" db="EMBL/GenBank/DDBJ databases">
        <authorList>
            <person name="Magalhaes I.L.F."/>
            <person name="Oliveira U."/>
            <person name="Santos F.R."/>
            <person name="Vidigal T.H.D.A."/>
            <person name="Brescovit A.D."/>
            <person name="Santos A.J."/>
        </authorList>
    </citation>
    <scope>NUCLEOTIDE SEQUENCE</scope>
    <source>
        <tissue evidence="1">Shoot tissue taken approximately 20 cm above the soil surface</tissue>
    </source>
</reference>
<sequence length="60" mass="6531">MTSPREDKDLLMCCASLSLSPVTAERSTLSLPARSTRCSAPRKVAPVFKSTPRMCMVTTL</sequence>
<name>A0A0A9DUI3_ARUDO</name>
<reference evidence="1" key="2">
    <citation type="journal article" date="2015" name="Data Brief">
        <title>Shoot transcriptome of the giant reed, Arundo donax.</title>
        <authorList>
            <person name="Barrero R.A."/>
            <person name="Guerrero F.D."/>
            <person name="Moolhuijzen P."/>
            <person name="Goolsby J.A."/>
            <person name="Tidwell J."/>
            <person name="Bellgard S.E."/>
            <person name="Bellgard M.I."/>
        </authorList>
    </citation>
    <scope>NUCLEOTIDE SEQUENCE</scope>
    <source>
        <tissue evidence="1">Shoot tissue taken approximately 20 cm above the soil surface</tissue>
    </source>
</reference>
<evidence type="ECO:0000313" key="1">
    <source>
        <dbReference type="EMBL" id="JAD92204.1"/>
    </source>
</evidence>
<accession>A0A0A9DUI3</accession>
<dbReference type="EMBL" id="GBRH01205691">
    <property type="protein sequence ID" value="JAD92204.1"/>
    <property type="molecule type" value="Transcribed_RNA"/>
</dbReference>
<protein>
    <submittedName>
        <fullName evidence="1">Uncharacterized protein</fullName>
    </submittedName>
</protein>
<dbReference type="AlphaFoldDB" id="A0A0A9DUI3"/>